<feature type="compositionally biased region" description="Basic and acidic residues" evidence="1">
    <location>
        <begin position="707"/>
        <end position="723"/>
    </location>
</feature>
<comment type="caution">
    <text evidence="3">The sequence shown here is derived from an EMBL/GenBank/DDBJ whole genome shotgun (WGS) entry which is preliminary data.</text>
</comment>
<proteinExistence type="predicted"/>
<feature type="region of interest" description="Disordered" evidence="1">
    <location>
        <begin position="287"/>
        <end position="314"/>
    </location>
</feature>
<dbReference type="InterPro" id="IPR007518">
    <property type="entry name" value="MINDY"/>
</dbReference>
<evidence type="ECO:0000259" key="2">
    <source>
        <dbReference type="Pfam" id="PF04424"/>
    </source>
</evidence>
<feature type="compositionally biased region" description="Basic and acidic residues" evidence="1">
    <location>
        <begin position="603"/>
        <end position="626"/>
    </location>
</feature>
<dbReference type="GO" id="GO:0071108">
    <property type="term" value="P:protein K48-linked deubiquitination"/>
    <property type="evidence" value="ECO:0007669"/>
    <property type="project" value="TreeGrafter"/>
</dbReference>
<feature type="compositionally biased region" description="Polar residues" evidence="1">
    <location>
        <begin position="258"/>
        <end position="270"/>
    </location>
</feature>
<feature type="region of interest" description="Disordered" evidence="1">
    <location>
        <begin position="1"/>
        <end position="272"/>
    </location>
</feature>
<dbReference type="PANTHER" id="PTHR18063">
    <property type="entry name" value="NF-E2 INDUCIBLE PROTEIN"/>
    <property type="match status" value="1"/>
</dbReference>
<keyword evidence="4" id="KW-1185">Reference proteome</keyword>
<dbReference type="Proteomes" id="UP001140094">
    <property type="component" value="Unassembled WGS sequence"/>
</dbReference>
<feature type="compositionally biased region" description="Basic and acidic residues" evidence="1">
    <location>
        <begin position="178"/>
        <end position="193"/>
    </location>
</feature>
<accession>A0A9W8I064</accession>
<dbReference type="EMBL" id="JANBUO010000356">
    <property type="protein sequence ID" value="KAJ2804832.1"/>
    <property type="molecule type" value="Genomic_DNA"/>
</dbReference>
<organism evidence="3 4">
    <name type="scientific">Coemansia guatemalensis</name>
    <dbReference type="NCBI Taxonomy" id="2761395"/>
    <lineage>
        <taxon>Eukaryota</taxon>
        <taxon>Fungi</taxon>
        <taxon>Fungi incertae sedis</taxon>
        <taxon>Zoopagomycota</taxon>
        <taxon>Kickxellomycotina</taxon>
        <taxon>Kickxellomycetes</taxon>
        <taxon>Kickxellales</taxon>
        <taxon>Kickxellaceae</taxon>
        <taxon>Coemansia</taxon>
    </lineage>
</organism>
<feature type="compositionally biased region" description="Basic and acidic residues" evidence="1">
    <location>
        <begin position="236"/>
        <end position="252"/>
    </location>
</feature>
<dbReference type="AlphaFoldDB" id="A0A9W8I064"/>
<dbReference type="InterPro" id="IPR033979">
    <property type="entry name" value="MINDY_domain"/>
</dbReference>
<feature type="compositionally biased region" description="Basic and acidic residues" evidence="1">
    <location>
        <begin position="33"/>
        <end position="60"/>
    </location>
</feature>
<evidence type="ECO:0000256" key="1">
    <source>
        <dbReference type="SAM" id="MobiDB-lite"/>
    </source>
</evidence>
<dbReference type="GO" id="GO:0016807">
    <property type="term" value="F:cysteine-type carboxypeptidase activity"/>
    <property type="evidence" value="ECO:0007669"/>
    <property type="project" value="TreeGrafter"/>
</dbReference>
<feature type="compositionally biased region" description="Polar residues" evidence="1">
    <location>
        <begin position="12"/>
        <end position="25"/>
    </location>
</feature>
<feature type="region of interest" description="Disordered" evidence="1">
    <location>
        <begin position="641"/>
        <end position="723"/>
    </location>
</feature>
<feature type="compositionally biased region" description="Basic and acidic residues" evidence="1">
    <location>
        <begin position="641"/>
        <end position="657"/>
    </location>
</feature>
<name>A0A9W8I064_9FUNG</name>
<evidence type="ECO:0000313" key="4">
    <source>
        <dbReference type="Proteomes" id="UP001140094"/>
    </source>
</evidence>
<dbReference type="PANTHER" id="PTHR18063:SF6">
    <property type="entry name" value="UBIQUITIN CARBOXYL-TERMINAL HYDROLASE"/>
    <property type="match status" value="1"/>
</dbReference>
<dbReference type="GO" id="GO:1990380">
    <property type="term" value="F:K48-linked deubiquitinase activity"/>
    <property type="evidence" value="ECO:0007669"/>
    <property type="project" value="InterPro"/>
</dbReference>
<protein>
    <recommendedName>
        <fullName evidence="2">MINDY deubiquitinase domain-containing protein</fullName>
    </recommendedName>
</protein>
<dbReference type="GO" id="GO:0004843">
    <property type="term" value="F:cysteine-type deubiquitinase activity"/>
    <property type="evidence" value="ECO:0007669"/>
    <property type="project" value="InterPro"/>
</dbReference>
<gene>
    <name evidence="3" type="ORF">H4R20_002350</name>
</gene>
<feature type="compositionally biased region" description="Basic and acidic residues" evidence="1">
    <location>
        <begin position="688"/>
        <end position="700"/>
    </location>
</feature>
<dbReference type="GO" id="GO:0071944">
    <property type="term" value="C:cell periphery"/>
    <property type="evidence" value="ECO:0007669"/>
    <property type="project" value="TreeGrafter"/>
</dbReference>
<dbReference type="OrthoDB" id="10261212at2759"/>
<evidence type="ECO:0000313" key="3">
    <source>
        <dbReference type="EMBL" id="KAJ2804832.1"/>
    </source>
</evidence>
<reference evidence="3" key="1">
    <citation type="submission" date="2022-07" db="EMBL/GenBank/DDBJ databases">
        <title>Phylogenomic reconstructions and comparative analyses of Kickxellomycotina fungi.</title>
        <authorList>
            <person name="Reynolds N.K."/>
            <person name="Stajich J.E."/>
            <person name="Barry K."/>
            <person name="Grigoriev I.V."/>
            <person name="Crous P."/>
            <person name="Smith M.E."/>
        </authorList>
    </citation>
    <scope>NUCLEOTIDE SEQUENCE</scope>
    <source>
        <strain evidence="3">NRRL 1565</strain>
    </source>
</reference>
<feature type="region of interest" description="Disordered" evidence="1">
    <location>
        <begin position="596"/>
        <end position="626"/>
    </location>
</feature>
<feature type="domain" description="MINDY deubiquitinase" evidence="2">
    <location>
        <begin position="311"/>
        <end position="591"/>
    </location>
</feature>
<dbReference type="GO" id="GO:0005829">
    <property type="term" value="C:cytosol"/>
    <property type="evidence" value="ECO:0007669"/>
    <property type="project" value="TreeGrafter"/>
</dbReference>
<dbReference type="Pfam" id="PF04424">
    <property type="entry name" value="MINDY_DUB"/>
    <property type="match status" value="1"/>
</dbReference>
<sequence length="723" mass="80050">MTEAKDTFGGATDTSDAGEAQQQPVVVTGDPEASPREESVELPKEHTTERTREKQPEKSLVEGQPAEQLQQLAIGDSHAISPEVVTESEHEKSPIGGLVAEHPVDQQQEPVMGNDPETMPETTNRNTSKEHLQQAQEVGDSSAVVPETTATSKHDGLPLEDNAAEQPQNNVPVSVEEETSKLPKKEVTARLEETAAEYPKEATVASPVEETAVPLTEPAGEESKDLATPTLSNDDTVDHSAKEADISPKDPAVEESTEQPQEHSANQGVVSNDAEAQVTTPLIDEQQQLKEQPQEEQKPKLPPRQPKSVEGYRLKDIQWKDPLTGRQREVKIVTQNENGPCPLIALVNVLSLTGEISLGPASKRTTTDEELTGILANHLLSRESGLPPADQVTMILSLLPTMNKGLDVDLQFSHIYDFAATPPVKLFRAFGVDLVHGWVVDPDSEPQIASLLSSECRNSYEGAVEFILSSDELSNGQVVNQDGIDLPHRSTPELSDSQQQTVYRAIALNEWLTATATQLTPYGLRLLTSRLPLGSLCVLFRNNHFSTIFKHTSDTLLLLCTDDVVAGDPRIVWESLCDVHQASSQFLDSEFRPLGVNPATKGKLPEGDYARQGDSHRSRNELEEDARQIDSDYAMALRLHEQEQQEQERARRMRSEENPSQLQVRQQDRLPPGMAARGQLYGVPEVTRTAEARRQEEQRRRQQQQQQREREKQRADQDKCIIC</sequence>